<dbReference type="SUPFAM" id="SSF54637">
    <property type="entry name" value="Thioesterase/thiol ester dehydrase-isomerase"/>
    <property type="match status" value="1"/>
</dbReference>
<protein>
    <recommendedName>
        <fullName evidence="3">N-terminal of MaoC-like dehydratase domain-containing protein</fullName>
    </recommendedName>
</protein>
<evidence type="ECO:0000313" key="2">
    <source>
        <dbReference type="Proteomes" id="UP000537161"/>
    </source>
</evidence>
<evidence type="ECO:0008006" key="3">
    <source>
        <dbReference type="Google" id="ProtNLM"/>
    </source>
</evidence>
<dbReference type="InterPro" id="IPR029069">
    <property type="entry name" value="HotDog_dom_sf"/>
</dbReference>
<evidence type="ECO:0000313" key="1">
    <source>
        <dbReference type="EMBL" id="MBB5707035.1"/>
    </source>
</evidence>
<dbReference type="Gene3D" id="3.10.129.10">
    <property type="entry name" value="Hotdog Thioesterase"/>
    <property type="match status" value="1"/>
</dbReference>
<accession>A0A7W9B683</accession>
<reference evidence="1 2" key="1">
    <citation type="submission" date="2020-08" db="EMBL/GenBank/DDBJ databases">
        <title>Genomic Encyclopedia of Type Strains, Phase IV (KMG-IV): sequencing the most valuable type-strain genomes for metagenomic binning, comparative biology and taxonomic classification.</title>
        <authorList>
            <person name="Goeker M."/>
        </authorList>
    </citation>
    <scope>NUCLEOTIDE SEQUENCE [LARGE SCALE GENOMIC DNA]</scope>
    <source>
        <strain evidence="1 2">DSM 27163</strain>
    </source>
</reference>
<organism evidence="1 2">
    <name type="scientific">Sphingopyxis panaciterrulae</name>
    <dbReference type="NCBI Taxonomy" id="462372"/>
    <lineage>
        <taxon>Bacteria</taxon>
        <taxon>Pseudomonadati</taxon>
        <taxon>Pseudomonadota</taxon>
        <taxon>Alphaproteobacteria</taxon>
        <taxon>Sphingomonadales</taxon>
        <taxon>Sphingomonadaceae</taxon>
        <taxon>Sphingopyxis</taxon>
    </lineage>
</organism>
<dbReference type="EMBL" id="JACIJH010000007">
    <property type="protein sequence ID" value="MBB5707035.1"/>
    <property type="molecule type" value="Genomic_DNA"/>
</dbReference>
<gene>
    <name evidence="1" type="ORF">FHR21_002397</name>
</gene>
<dbReference type="RefSeq" id="WP_184098510.1">
    <property type="nucleotide sequence ID" value="NZ_JACIJH010000007.1"/>
</dbReference>
<dbReference type="AlphaFoldDB" id="A0A7W9B683"/>
<dbReference type="Proteomes" id="UP000537161">
    <property type="component" value="Unassembled WGS sequence"/>
</dbReference>
<name>A0A7W9B683_9SPHN</name>
<proteinExistence type="predicted"/>
<comment type="caution">
    <text evidence="1">The sequence shown here is derived from an EMBL/GenBank/DDBJ whole genome shotgun (WGS) entry which is preliminary data.</text>
</comment>
<keyword evidence="2" id="KW-1185">Reference proteome</keyword>
<sequence>MPHIFAPGRFTLRPHHVALWTDAVAGDANEAARIGGVLPSIALLLCFNGAGASIDDIMAILDTKPERVLFGEIELEIDRPLRAGLTYSIDTAIVGSEHKHGRKTGPFDKVTLRYALSEGDRRAATVTQTWIISRDA</sequence>